<sequence>MNFVFDLDGTICFKGQPISEKLLNSLEKLQMDGHDVIFASARPIRDMLPVIDARFHEYTMIGGNGSLISVNGTIRYSHSFTDTQIDSIHKILDEYNATYLMDGEWNYTYTGPVDHAILDNLDPSNLAKNIKLSDHQSIIKILVLTADDMNQVLDAILKLDVTVHKHGNENVIDISPQGINKWSALNKLEIEKGNYIAFGNDANDISMFKNAAYSIMVGHHKELSQYASESIPLSEDVEDDIIEKINVLSEIKQHGDAGIDSFNIAFLNNG</sequence>
<dbReference type="EMBL" id="JADKPV010000001">
    <property type="protein sequence ID" value="MBF4500442.1"/>
    <property type="molecule type" value="Genomic_DNA"/>
</dbReference>
<gene>
    <name evidence="1" type="ORF">IRY55_03615</name>
</gene>
<dbReference type="PANTHER" id="PTHR10000">
    <property type="entry name" value="PHOSPHOSERINE PHOSPHATASE"/>
    <property type="match status" value="1"/>
</dbReference>
<dbReference type="GO" id="GO:0005829">
    <property type="term" value="C:cytosol"/>
    <property type="evidence" value="ECO:0007669"/>
    <property type="project" value="TreeGrafter"/>
</dbReference>
<evidence type="ECO:0000313" key="1">
    <source>
        <dbReference type="EMBL" id="MBF4500442.1"/>
    </source>
</evidence>
<name>A0A8J7G3F0_9BACL</name>
<proteinExistence type="predicted"/>
<keyword evidence="2" id="KW-1185">Reference proteome</keyword>
<organism evidence="1 2">
    <name type="scientific">Savagea serpentis</name>
    <dbReference type="NCBI Taxonomy" id="2785297"/>
    <lineage>
        <taxon>Bacteria</taxon>
        <taxon>Bacillati</taxon>
        <taxon>Bacillota</taxon>
        <taxon>Bacilli</taxon>
        <taxon>Bacillales</taxon>
        <taxon>Caryophanaceae</taxon>
        <taxon>Savagea</taxon>
    </lineage>
</organism>
<comment type="caution">
    <text evidence="1">The sequence shown here is derived from an EMBL/GenBank/DDBJ whole genome shotgun (WGS) entry which is preliminary data.</text>
</comment>
<evidence type="ECO:0000313" key="2">
    <source>
        <dbReference type="Proteomes" id="UP000622653"/>
    </source>
</evidence>
<reference evidence="1" key="1">
    <citation type="submission" date="2020-11" db="EMBL/GenBank/DDBJ databases">
        <title>Multidrug resistant novel bacterium Savagea serpentis sp. nov., isolated from the scats of a vine snake (Ahaetulla nasuta).</title>
        <authorList>
            <person name="Venkata Ramana V."/>
            <person name="Vikas Patil S."/>
            <person name="Yogita Lugani V."/>
        </authorList>
    </citation>
    <scope>NUCLEOTIDE SEQUENCE</scope>
    <source>
        <strain evidence="1">SN6</strain>
    </source>
</reference>
<dbReference type="InterPro" id="IPR023214">
    <property type="entry name" value="HAD_sf"/>
</dbReference>
<dbReference type="Pfam" id="PF08282">
    <property type="entry name" value="Hydrolase_3"/>
    <property type="match status" value="1"/>
</dbReference>
<dbReference type="Gene3D" id="3.30.1240.10">
    <property type="match status" value="1"/>
</dbReference>
<dbReference type="NCBIfam" id="TIGR01484">
    <property type="entry name" value="HAD-SF-IIB"/>
    <property type="match status" value="1"/>
</dbReference>
<dbReference type="InterPro" id="IPR006379">
    <property type="entry name" value="HAD-SF_hydro_IIB"/>
</dbReference>
<protein>
    <submittedName>
        <fullName evidence="1">HAD family phosphatase</fullName>
    </submittedName>
</protein>
<dbReference type="RefSeq" id="WP_194561882.1">
    <property type="nucleotide sequence ID" value="NZ_JADKPV010000001.1"/>
</dbReference>
<dbReference type="SUPFAM" id="SSF56784">
    <property type="entry name" value="HAD-like"/>
    <property type="match status" value="1"/>
</dbReference>
<dbReference type="GO" id="GO:0016791">
    <property type="term" value="F:phosphatase activity"/>
    <property type="evidence" value="ECO:0007669"/>
    <property type="project" value="TreeGrafter"/>
</dbReference>
<dbReference type="PANTHER" id="PTHR10000:SF53">
    <property type="entry name" value="5-AMINO-6-(5-PHOSPHO-D-RIBITYLAMINO)URACIL PHOSPHATASE YBJI-RELATED"/>
    <property type="match status" value="1"/>
</dbReference>
<dbReference type="GO" id="GO:0000287">
    <property type="term" value="F:magnesium ion binding"/>
    <property type="evidence" value="ECO:0007669"/>
    <property type="project" value="TreeGrafter"/>
</dbReference>
<dbReference type="Proteomes" id="UP000622653">
    <property type="component" value="Unassembled WGS sequence"/>
</dbReference>
<dbReference type="Gene3D" id="3.40.50.1000">
    <property type="entry name" value="HAD superfamily/HAD-like"/>
    <property type="match status" value="1"/>
</dbReference>
<dbReference type="InterPro" id="IPR036412">
    <property type="entry name" value="HAD-like_sf"/>
</dbReference>
<dbReference type="AlphaFoldDB" id="A0A8J7G3F0"/>
<accession>A0A8J7G3F0</accession>